<protein>
    <recommendedName>
        <fullName evidence="3">CopG family transcriptional regulator</fullName>
    </recommendedName>
</protein>
<reference evidence="1 2" key="1">
    <citation type="journal article" date="2015" name="Microbiome">
        <title>Genomic resolution of linkages in carbon, nitrogen, and sulfur cycling among widespread estuary sediment bacteria.</title>
        <authorList>
            <person name="Baker B.J."/>
            <person name="Lazar C.S."/>
            <person name="Teske A.P."/>
            <person name="Dick G.J."/>
        </authorList>
    </citation>
    <scope>NUCLEOTIDE SEQUENCE [LARGE SCALE GENOMIC DNA]</scope>
    <source>
        <strain evidence="1">DG_54_3</strain>
    </source>
</reference>
<gene>
    <name evidence="1" type="ORF">AMJ44_04535</name>
</gene>
<evidence type="ECO:0000313" key="1">
    <source>
        <dbReference type="EMBL" id="KPJ69131.1"/>
    </source>
</evidence>
<evidence type="ECO:0000313" key="2">
    <source>
        <dbReference type="Proteomes" id="UP000051861"/>
    </source>
</evidence>
<evidence type="ECO:0008006" key="3">
    <source>
        <dbReference type="Google" id="ProtNLM"/>
    </source>
</evidence>
<sequence>MGKAKIKLDKDLMDKVKKYAEMSGYSSPEEFITHCLEKEISKLEESDSEEEIKKKLKGLGYIS</sequence>
<dbReference type="EMBL" id="LIZX01000031">
    <property type="protein sequence ID" value="KPJ69131.1"/>
    <property type="molecule type" value="Genomic_DNA"/>
</dbReference>
<dbReference type="AlphaFoldDB" id="A0A0S7Y417"/>
<comment type="caution">
    <text evidence="1">The sequence shown here is derived from an EMBL/GenBank/DDBJ whole genome shotgun (WGS) entry which is preliminary data.</text>
</comment>
<proteinExistence type="predicted"/>
<name>A0A0S7Y417_UNCSA</name>
<accession>A0A0S7Y417</accession>
<dbReference type="Proteomes" id="UP000051861">
    <property type="component" value="Unassembled WGS sequence"/>
</dbReference>
<organism evidence="1 2">
    <name type="scientific">candidate division WOR-1 bacterium DG_54_3</name>
    <dbReference type="NCBI Taxonomy" id="1703775"/>
    <lineage>
        <taxon>Bacteria</taxon>
        <taxon>Bacillati</taxon>
        <taxon>Saganbacteria</taxon>
    </lineage>
</organism>